<dbReference type="GO" id="GO:0016316">
    <property type="term" value="F:phosphatidylinositol-3,4-bisphosphate 4-phosphatase activity"/>
    <property type="evidence" value="ECO:0007669"/>
    <property type="project" value="UniProtKB-EC"/>
</dbReference>
<dbReference type="SUPFAM" id="SSF49562">
    <property type="entry name" value="C2 domain (Calcium/lipid-binding domain, CaLB)"/>
    <property type="match status" value="1"/>
</dbReference>
<comment type="subcellular location">
    <subcellularLocation>
        <location evidence="3">Cell membrane</location>
    </subcellularLocation>
    <subcellularLocation>
        <location evidence="4">Cytoplasm</location>
    </subcellularLocation>
    <subcellularLocation>
        <location evidence="2">Early endosome membrane</location>
    </subcellularLocation>
    <subcellularLocation>
        <location evidence="1">Nucleus</location>
    </subcellularLocation>
    <subcellularLocation>
        <location evidence="18">Postsynaptic density</location>
    </subcellularLocation>
    <subcellularLocation>
        <location evidence="5">Recycling endosome membrane</location>
    </subcellularLocation>
</comment>
<keyword evidence="10" id="KW-0963">Cytoplasm</keyword>
<dbReference type="AlphaFoldDB" id="A0A674EKF3"/>
<evidence type="ECO:0000256" key="19">
    <source>
        <dbReference type="ARBA" id="ARBA00051770"/>
    </source>
</evidence>
<keyword evidence="9" id="KW-1003">Cell membrane</keyword>
<evidence type="ECO:0000256" key="5">
    <source>
        <dbReference type="ARBA" id="ARBA00004565"/>
    </source>
</evidence>
<dbReference type="PROSITE" id="PS50004">
    <property type="entry name" value="C2"/>
    <property type="match status" value="1"/>
</dbReference>
<keyword evidence="13" id="KW-0378">Hydrolase</keyword>
<evidence type="ECO:0000256" key="24">
    <source>
        <dbReference type="ARBA" id="ARBA00082036"/>
    </source>
</evidence>
<reference evidence="27" key="1">
    <citation type="submission" date="2025-08" db="UniProtKB">
        <authorList>
            <consortium name="Ensembl"/>
        </authorList>
    </citation>
    <scope>IDENTIFICATION</scope>
</reference>
<dbReference type="CDD" id="cd04048">
    <property type="entry name" value="C2A_Copine"/>
    <property type="match status" value="1"/>
</dbReference>
<dbReference type="GO" id="GO:0005886">
    <property type="term" value="C:plasma membrane"/>
    <property type="evidence" value="ECO:0007669"/>
    <property type="project" value="UniProtKB-SubCell"/>
</dbReference>
<name>A0A674EKF3_SALTR</name>
<evidence type="ECO:0000256" key="25">
    <source>
        <dbReference type="SAM" id="MobiDB-lite"/>
    </source>
</evidence>
<comment type="catalytic activity">
    <reaction evidence="19">
        <text>1D-myo-inositol 3,4-bisphosphate + H2O = 1D-myo-inositol 3-phosphate + phosphate</text>
        <dbReference type="Rhea" id="RHEA:43388"/>
        <dbReference type="ChEBI" id="CHEBI:15377"/>
        <dbReference type="ChEBI" id="CHEBI:43474"/>
        <dbReference type="ChEBI" id="CHEBI:58401"/>
        <dbReference type="ChEBI" id="CHEBI:83241"/>
    </reaction>
    <physiologicalReaction direction="left-to-right" evidence="19">
        <dbReference type="Rhea" id="RHEA:43389"/>
    </physiologicalReaction>
</comment>
<dbReference type="GO" id="GO:0005634">
    <property type="term" value="C:nucleus"/>
    <property type="evidence" value="ECO:0007669"/>
    <property type="project" value="UniProtKB-SubCell"/>
</dbReference>
<evidence type="ECO:0000256" key="4">
    <source>
        <dbReference type="ARBA" id="ARBA00004496"/>
    </source>
</evidence>
<evidence type="ECO:0000256" key="13">
    <source>
        <dbReference type="ARBA" id="ARBA00022801"/>
    </source>
</evidence>
<evidence type="ECO:0000256" key="21">
    <source>
        <dbReference type="ARBA" id="ARBA00065112"/>
    </source>
</evidence>
<evidence type="ECO:0000256" key="3">
    <source>
        <dbReference type="ARBA" id="ARBA00004236"/>
    </source>
</evidence>
<comment type="pathway">
    <text evidence="6">Signal transduction; phosphatidylinositol signaling pathway.</text>
</comment>
<feature type="domain" description="C2" evidence="26">
    <location>
        <begin position="26"/>
        <end position="153"/>
    </location>
</feature>
<sequence>MSEARERSPRHQRPWSVYRANTFDLSSEMIGLALAGNSQDPDEPVLEFSVACNELVTPALERKPNSFVAVSCTTPPQAFWTKHAQTEIIEGTNNPIFLSSIAFFLDSLINQQTQVKLSVYDVKDRSQGTMYLLGSALFPVKELLQEKNHRLHLTLRSAENKHVGNITIMAWQIEEKRDQRTLPVARLPDTISGRTVLPVDESLTESMGVRAKYASLCKDTLLTSVFGGTMSRMYRFPTTDGHHLRVLEQMAESVLSLNIPRQYVKLLLEEDAVRVCELEELGELSPCWENLRRQIVTQYQNIILSYQETLSDLTNYKGPSFKASNLKAERKLEFIPTNLHVQRMRVQDESGFDHTYDVVTIGAPAAHCQGFKNSGLRKQITKFEEAKKHALSSCQSIVYIPQDIVRAKEIISHINTLKTQVSYYAERLSRAAKDRSANGLERTLAILADKTRQLVTECDCKLLASAIQALNAARPEYIASKVSPSADATDQVVLRNDQDTLLAKWSGCNSRSSLHVDWHEEEWEKVWVNVDKSLECIIQRVDKLLQKDRLPGDSSQGDTTPGHQQGGSSKKGNQSTRAFWINPECMTQEDPSSSPSSSLLALSSPLLLSPCPVSLTASSCSPCVCVTVCVLLFLFVCVSGPGEWSEALYPLLTTLTECVAMMSDKAKSSMVFLLMQDSAPTIAMDLSLQYRRDVVFCQTLTALICGFIIKLRNCLRDDGFLRQLYTIGLLAQFESLLSTYGEELSMLEDMSVGIMDLRNVTFKVTQATSSSSPDMLPVITGNRDGFNVRIPLPETMFDALPREIQNGMLLRVQPVLFNVGINEQQTLAEKFGDTSLQEIINLESLARLNSYYQQFKEVLPEDCLPRSRSQTCLPELLRFLGQNVHARKNKNVDILWQAAEICRRLNGVRFTSCKSAKDRTAMSVTLEQCLILQHEHGMAPQVFSQALDCMRSEGCRRENTMKNVGCRKYAFNCLQLKAFPKHYRPPDGTFGKVET</sequence>
<evidence type="ECO:0000256" key="15">
    <source>
        <dbReference type="ARBA" id="ARBA00023098"/>
    </source>
</evidence>
<evidence type="ECO:0000256" key="9">
    <source>
        <dbReference type="ARBA" id="ARBA00022475"/>
    </source>
</evidence>
<evidence type="ECO:0000256" key="6">
    <source>
        <dbReference type="ARBA" id="ARBA00004847"/>
    </source>
</evidence>
<keyword evidence="12" id="KW-0967">Endosome</keyword>
<dbReference type="Ensembl" id="ENSSTUT00000116229.1">
    <property type="protein sequence ID" value="ENSSTUP00000108525.1"/>
    <property type="gene ID" value="ENSSTUG00000048010.1"/>
</dbReference>
<dbReference type="EC" id="3.1.3.66" evidence="8"/>
<dbReference type="InterPro" id="IPR000008">
    <property type="entry name" value="C2_dom"/>
</dbReference>
<evidence type="ECO:0000256" key="8">
    <source>
        <dbReference type="ARBA" id="ARBA00013037"/>
    </source>
</evidence>
<evidence type="ECO:0000256" key="11">
    <source>
        <dbReference type="ARBA" id="ARBA00022553"/>
    </source>
</evidence>
<comment type="similarity">
    <text evidence="7">Belongs to the inositol 3,4-bisphosphate 4-phosphatase family.</text>
</comment>
<keyword evidence="16" id="KW-0472">Membrane</keyword>
<dbReference type="InterPro" id="IPR035892">
    <property type="entry name" value="C2_domain_sf"/>
</dbReference>
<dbReference type="PANTHER" id="PTHR12187:SF4">
    <property type="entry name" value="INOSITOL POLYPHOSPHATE-4-PHOSPHATASE TYPE I A"/>
    <property type="match status" value="1"/>
</dbReference>
<keyword evidence="14" id="KW-0770">Synapse</keyword>
<reference evidence="27" key="2">
    <citation type="submission" date="2025-09" db="UniProtKB">
        <authorList>
            <consortium name="Ensembl"/>
        </authorList>
    </citation>
    <scope>IDENTIFICATION</scope>
</reference>
<protein>
    <recommendedName>
        <fullName evidence="22">Inositol polyphosphate-4-phosphatase type I A</fullName>
        <ecNumber evidence="8">3.1.3.66</ecNumber>
    </recommendedName>
    <alternativeName>
        <fullName evidence="24">Inositol polyphosphate 4-phosphatase type I</fullName>
    </alternativeName>
    <alternativeName>
        <fullName evidence="23">Type I inositol 3,4-bisphosphate 4-phosphatase</fullName>
    </alternativeName>
</protein>
<dbReference type="GO" id="GO:0031901">
    <property type="term" value="C:early endosome membrane"/>
    <property type="evidence" value="ECO:0007669"/>
    <property type="project" value="UniProtKB-SubCell"/>
</dbReference>
<keyword evidence="28" id="KW-1185">Reference proteome</keyword>
<evidence type="ECO:0000256" key="12">
    <source>
        <dbReference type="ARBA" id="ARBA00022753"/>
    </source>
</evidence>
<evidence type="ECO:0000259" key="26">
    <source>
        <dbReference type="PROSITE" id="PS50004"/>
    </source>
</evidence>
<feature type="region of interest" description="Disordered" evidence="25">
    <location>
        <begin position="549"/>
        <end position="574"/>
    </location>
</feature>
<keyword evidence="15" id="KW-0443">Lipid metabolism</keyword>
<evidence type="ECO:0000313" key="27">
    <source>
        <dbReference type="Ensembl" id="ENSSTUP00000108525.1"/>
    </source>
</evidence>
<dbReference type="GeneTree" id="ENSGT00940000157360"/>
<evidence type="ECO:0000256" key="1">
    <source>
        <dbReference type="ARBA" id="ARBA00004123"/>
    </source>
</evidence>
<evidence type="ECO:0000256" key="20">
    <source>
        <dbReference type="ARBA" id="ARBA00051892"/>
    </source>
</evidence>
<dbReference type="PANTHER" id="PTHR12187">
    <property type="entry name" value="AGAP000124-PA"/>
    <property type="match status" value="1"/>
</dbReference>
<evidence type="ECO:0000256" key="7">
    <source>
        <dbReference type="ARBA" id="ARBA00006306"/>
    </source>
</evidence>
<evidence type="ECO:0000256" key="18">
    <source>
        <dbReference type="ARBA" id="ARBA00034105"/>
    </source>
</evidence>
<comment type="subunit">
    <text evidence="21">Interacts with INPP5F.</text>
</comment>
<dbReference type="UniPathway" id="UPA00944"/>
<dbReference type="GO" id="GO:0055038">
    <property type="term" value="C:recycling endosome membrane"/>
    <property type="evidence" value="ECO:0007669"/>
    <property type="project" value="UniProtKB-SubCell"/>
</dbReference>
<dbReference type="FunFam" id="2.60.40.150:FF:000038">
    <property type="entry name" value="Type I inositol 3,4-bisphosphate 4-phosphatase"/>
    <property type="match status" value="1"/>
</dbReference>
<evidence type="ECO:0000256" key="22">
    <source>
        <dbReference type="ARBA" id="ARBA00074640"/>
    </source>
</evidence>
<evidence type="ECO:0000256" key="23">
    <source>
        <dbReference type="ARBA" id="ARBA00080875"/>
    </source>
</evidence>
<gene>
    <name evidence="27" type="primary">INPP4A</name>
    <name evidence="27" type="synonym">LOC115179807</name>
</gene>
<evidence type="ECO:0000256" key="2">
    <source>
        <dbReference type="ARBA" id="ARBA00004146"/>
    </source>
</evidence>
<keyword evidence="17" id="KW-0539">Nucleus</keyword>
<dbReference type="GO" id="GO:0014069">
    <property type="term" value="C:postsynaptic density"/>
    <property type="evidence" value="ECO:0007669"/>
    <property type="project" value="UniProtKB-SubCell"/>
</dbReference>
<dbReference type="Proteomes" id="UP000472277">
    <property type="component" value="Chromosome 39"/>
</dbReference>
<comment type="catalytic activity">
    <reaction evidence="20">
        <text>1D-myo-inositol 1,3,4-trisphosphate + H2O = 1D-myo-inositol 1,3-bisphosphate + phosphate</text>
        <dbReference type="Rhea" id="RHEA:43392"/>
        <dbReference type="ChEBI" id="CHEBI:15377"/>
        <dbReference type="ChEBI" id="CHEBI:43474"/>
        <dbReference type="ChEBI" id="CHEBI:58414"/>
        <dbReference type="ChEBI" id="CHEBI:83242"/>
    </reaction>
    <physiologicalReaction direction="left-to-right" evidence="20">
        <dbReference type="Rhea" id="RHEA:43393"/>
    </physiologicalReaction>
</comment>
<dbReference type="GO" id="GO:0044281">
    <property type="term" value="P:small molecule metabolic process"/>
    <property type="evidence" value="ECO:0007669"/>
    <property type="project" value="UniProtKB-ARBA"/>
</dbReference>
<accession>A0A674EKF3</accession>
<evidence type="ECO:0000256" key="14">
    <source>
        <dbReference type="ARBA" id="ARBA00023018"/>
    </source>
</evidence>
<evidence type="ECO:0000256" key="10">
    <source>
        <dbReference type="ARBA" id="ARBA00022490"/>
    </source>
</evidence>
<evidence type="ECO:0000313" key="28">
    <source>
        <dbReference type="Proteomes" id="UP000472277"/>
    </source>
</evidence>
<dbReference type="InterPro" id="IPR039034">
    <property type="entry name" value="INPP4"/>
</dbReference>
<proteinExistence type="inferred from homology"/>
<organism evidence="27 28">
    <name type="scientific">Salmo trutta</name>
    <name type="common">Brown trout</name>
    <dbReference type="NCBI Taxonomy" id="8032"/>
    <lineage>
        <taxon>Eukaryota</taxon>
        <taxon>Metazoa</taxon>
        <taxon>Chordata</taxon>
        <taxon>Craniata</taxon>
        <taxon>Vertebrata</taxon>
        <taxon>Euteleostomi</taxon>
        <taxon>Actinopterygii</taxon>
        <taxon>Neopterygii</taxon>
        <taxon>Teleostei</taxon>
        <taxon>Protacanthopterygii</taxon>
        <taxon>Salmoniformes</taxon>
        <taxon>Salmonidae</taxon>
        <taxon>Salmoninae</taxon>
        <taxon>Salmo</taxon>
    </lineage>
</organism>
<feature type="compositionally biased region" description="Polar residues" evidence="25">
    <location>
        <begin position="553"/>
        <end position="574"/>
    </location>
</feature>
<keyword evidence="11" id="KW-0597">Phosphoprotein</keyword>
<dbReference type="Pfam" id="PF00168">
    <property type="entry name" value="C2"/>
    <property type="match status" value="1"/>
</dbReference>
<evidence type="ECO:0000256" key="16">
    <source>
        <dbReference type="ARBA" id="ARBA00023136"/>
    </source>
</evidence>
<evidence type="ECO:0000256" key="17">
    <source>
        <dbReference type="ARBA" id="ARBA00023242"/>
    </source>
</evidence>
<dbReference type="Gene3D" id="2.60.40.150">
    <property type="entry name" value="C2 domain"/>
    <property type="match status" value="1"/>
</dbReference>